<comment type="caution">
    <text evidence="2">The sequence shown here is derived from an EMBL/GenBank/DDBJ whole genome shotgun (WGS) entry which is preliminary data.</text>
</comment>
<dbReference type="AlphaFoldDB" id="A0AAP0HTT0"/>
<sequence length="108" mass="12283">MGRSRRIRICWGEDERQLGKPGPTGRPSERMERRSGGKTKLKADSMVENSRSVRPSRTGTPRDLRWEMRFFTYAAKEKHARLGFGVGGTVVDEDVGVAINKLRFRSCN</sequence>
<evidence type="ECO:0000256" key="1">
    <source>
        <dbReference type="SAM" id="MobiDB-lite"/>
    </source>
</evidence>
<evidence type="ECO:0000313" key="3">
    <source>
        <dbReference type="Proteomes" id="UP001417504"/>
    </source>
</evidence>
<organism evidence="2 3">
    <name type="scientific">Stephania japonica</name>
    <dbReference type="NCBI Taxonomy" id="461633"/>
    <lineage>
        <taxon>Eukaryota</taxon>
        <taxon>Viridiplantae</taxon>
        <taxon>Streptophyta</taxon>
        <taxon>Embryophyta</taxon>
        <taxon>Tracheophyta</taxon>
        <taxon>Spermatophyta</taxon>
        <taxon>Magnoliopsida</taxon>
        <taxon>Ranunculales</taxon>
        <taxon>Menispermaceae</taxon>
        <taxon>Menispermoideae</taxon>
        <taxon>Cissampelideae</taxon>
        <taxon>Stephania</taxon>
    </lineage>
</organism>
<protein>
    <submittedName>
        <fullName evidence="2">Uncharacterized protein</fullName>
    </submittedName>
</protein>
<feature type="compositionally biased region" description="Basic and acidic residues" evidence="1">
    <location>
        <begin position="27"/>
        <end position="45"/>
    </location>
</feature>
<dbReference type="Proteomes" id="UP001417504">
    <property type="component" value="Unassembled WGS sequence"/>
</dbReference>
<feature type="compositionally biased region" description="Polar residues" evidence="1">
    <location>
        <begin position="47"/>
        <end position="59"/>
    </location>
</feature>
<name>A0AAP0HTT0_9MAGN</name>
<reference evidence="2 3" key="1">
    <citation type="submission" date="2024-01" db="EMBL/GenBank/DDBJ databases">
        <title>Genome assemblies of Stephania.</title>
        <authorList>
            <person name="Yang L."/>
        </authorList>
    </citation>
    <scope>NUCLEOTIDE SEQUENCE [LARGE SCALE GENOMIC DNA]</scope>
    <source>
        <strain evidence="2">QJT</strain>
        <tissue evidence="2">Leaf</tissue>
    </source>
</reference>
<gene>
    <name evidence="2" type="ORF">Sjap_022574</name>
</gene>
<keyword evidence="3" id="KW-1185">Reference proteome</keyword>
<dbReference type="EMBL" id="JBBNAE010000009">
    <property type="protein sequence ID" value="KAK9097077.1"/>
    <property type="molecule type" value="Genomic_DNA"/>
</dbReference>
<feature type="region of interest" description="Disordered" evidence="1">
    <location>
        <begin position="12"/>
        <end position="60"/>
    </location>
</feature>
<evidence type="ECO:0000313" key="2">
    <source>
        <dbReference type="EMBL" id="KAK9097077.1"/>
    </source>
</evidence>
<accession>A0AAP0HTT0</accession>
<proteinExistence type="predicted"/>